<reference evidence="2" key="1">
    <citation type="submission" date="2021-02" db="EMBL/GenBank/DDBJ databases">
        <authorList>
            <person name="Nowell W R."/>
        </authorList>
    </citation>
    <scope>NUCLEOTIDE SEQUENCE</scope>
</reference>
<accession>A0A815AEB3</accession>
<evidence type="ECO:0000313" key="2">
    <source>
        <dbReference type="EMBL" id="CAF1256432.1"/>
    </source>
</evidence>
<dbReference type="OrthoDB" id="10634226at2759"/>
<gene>
    <name evidence="2" type="ORF">EDS130_LOCUS28271</name>
</gene>
<feature type="compositionally biased region" description="Low complexity" evidence="1">
    <location>
        <begin position="238"/>
        <end position="250"/>
    </location>
</feature>
<protein>
    <submittedName>
        <fullName evidence="2">Uncharacterized protein</fullName>
    </submittedName>
</protein>
<sequence length="250" mass="29142">MCYFEVKGTNGAFHEDKTSFHISQNELDKCKSIAVEREAYFLIIIEHCLNPAMIALAKVFDWSSNFDSVSLVNSSYKCRFITVSPIATNQNNIESNVDEDEGWETVRSRHRRDSRQSIDSNNDNFSQNRDNYDQGQRNFTNGRSNYRGTHETQQSDQSWRSPQQRQQGYTQNSQPRARGRESFDNTDRHDYRGQFNNQNQPNGAYGPEQNNQSWRSPQQRQQGYTQNSQPRGRGRGRGAFNNAGRNYYRH</sequence>
<organism evidence="2 3">
    <name type="scientific">Adineta ricciae</name>
    <name type="common">Rotifer</name>
    <dbReference type="NCBI Taxonomy" id="249248"/>
    <lineage>
        <taxon>Eukaryota</taxon>
        <taxon>Metazoa</taxon>
        <taxon>Spiralia</taxon>
        <taxon>Gnathifera</taxon>
        <taxon>Rotifera</taxon>
        <taxon>Eurotatoria</taxon>
        <taxon>Bdelloidea</taxon>
        <taxon>Adinetida</taxon>
        <taxon>Adinetidae</taxon>
        <taxon>Adineta</taxon>
    </lineage>
</organism>
<proteinExistence type="predicted"/>
<name>A0A815AEB3_ADIRI</name>
<feature type="region of interest" description="Disordered" evidence="1">
    <location>
        <begin position="98"/>
        <end position="250"/>
    </location>
</feature>
<dbReference type="EMBL" id="CAJNOJ010000183">
    <property type="protein sequence ID" value="CAF1256432.1"/>
    <property type="molecule type" value="Genomic_DNA"/>
</dbReference>
<dbReference type="Proteomes" id="UP000663852">
    <property type="component" value="Unassembled WGS sequence"/>
</dbReference>
<evidence type="ECO:0000313" key="3">
    <source>
        <dbReference type="Proteomes" id="UP000663852"/>
    </source>
</evidence>
<evidence type="ECO:0000256" key="1">
    <source>
        <dbReference type="SAM" id="MobiDB-lite"/>
    </source>
</evidence>
<feature type="compositionally biased region" description="Polar residues" evidence="1">
    <location>
        <begin position="194"/>
        <end position="230"/>
    </location>
</feature>
<feature type="compositionally biased region" description="Polar residues" evidence="1">
    <location>
        <begin position="117"/>
        <end position="175"/>
    </location>
</feature>
<feature type="compositionally biased region" description="Basic and acidic residues" evidence="1">
    <location>
        <begin position="178"/>
        <end position="192"/>
    </location>
</feature>
<dbReference type="AlphaFoldDB" id="A0A815AEB3"/>
<comment type="caution">
    <text evidence="2">The sequence shown here is derived from an EMBL/GenBank/DDBJ whole genome shotgun (WGS) entry which is preliminary data.</text>
</comment>